<evidence type="ECO:0000313" key="1">
    <source>
        <dbReference type="EMBL" id="KAJ6959093.1"/>
    </source>
</evidence>
<dbReference type="Proteomes" id="UP001164929">
    <property type="component" value="Chromosome 17"/>
</dbReference>
<dbReference type="AlphaFoldDB" id="A0AAD6LE97"/>
<accession>A0AAD6LE97</accession>
<keyword evidence="2" id="KW-1185">Reference proteome</keyword>
<protein>
    <submittedName>
        <fullName evidence="1">Uncharacterized protein</fullName>
    </submittedName>
</protein>
<evidence type="ECO:0000313" key="2">
    <source>
        <dbReference type="Proteomes" id="UP001164929"/>
    </source>
</evidence>
<reference evidence="1" key="1">
    <citation type="journal article" date="2023" name="Mol. Ecol. Resour.">
        <title>Chromosome-level genome assembly of a triploid poplar Populus alba 'Berolinensis'.</title>
        <authorList>
            <person name="Chen S."/>
            <person name="Yu Y."/>
            <person name="Wang X."/>
            <person name="Wang S."/>
            <person name="Zhang T."/>
            <person name="Zhou Y."/>
            <person name="He R."/>
            <person name="Meng N."/>
            <person name="Wang Y."/>
            <person name="Liu W."/>
            <person name="Liu Z."/>
            <person name="Liu J."/>
            <person name="Guo Q."/>
            <person name="Huang H."/>
            <person name="Sederoff R.R."/>
            <person name="Wang G."/>
            <person name="Qu G."/>
            <person name="Chen S."/>
        </authorList>
    </citation>
    <scope>NUCLEOTIDE SEQUENCE</scope>
    <source>
        <strain evidence="1">SC-2020</strain>
    </source>
</reference>
<name>A0AAD6LE97_9ROSI</name>
<comment type="caution">
    <text evidence="1">The sequence shown here is derived from an EMBL/GenBank/DDBJ whole genome shotgun (WGS) entry which is preliminary data.</text>
</comment>
<proteinExistence type="predicted"/>
<organism evidence="1 2">
    <name type="scientific">Populus alba x Populus x berolinensis</name>
    <dbReference type="NCBI Taxonomy" id="444605"/>
    <lineage>
        <taxon>Eukaryota</taxon>
        <taxon>Viridiplantae</taxon>
        <taxon>Streptophyta</taxon>
        <taxon>Embryophyta</taxon>
        <taxon>Tracheophyta</taxon>
        <taxon>Spermatophyta</taxon>
        <taxon>Magnoliopsida</taxon>
        <taxon>eudicotyledons</taxon>
        <taxon>Gunneridae</taxon>
        <taxon>Pentapetalae</taxon>
        <taxon>rosids</taxon>
        <taxon>fabids</taxon>
        <taxon>Malpighiales</taxon>
        <taxon>Salicaceae</taxon>
        <taxon>Saliceae</taxon>
        <taxon>Populus</taxon>
    </lineage>
</organism>
<gene>
    <name evidence="1" type="ORF">NC653_037400</name>
</gene>
<sequence length="138" mass="15669">MVNPRVYKLYIATILASSIHIQTPTKQTTKPGETRLTQNQINEELRKELHLLIQHRKLMGNGASVIKGFILPIPEPVSRLWHKARQLASQQLTLLGEDLVDSPHDEREKEWQKFYGQPPCFSSPFQSHSPLVSSGSFG</sequence>
<dbReference type="EMBL" id="JAQIZT010000017">
    <property type="protein sequence ID" value="KAJ6959093.1"/>
    <property type="molecule type" value="Genomic_DNA"/>
</dbReference>